<feature type="region of interest" description="Disordered" evidence="6">
    <location>
        <begin position="278"/>
        <end position="371"/>
    </location>
</feature>
<sequence length="826" mass="93071">MNQLDNIYGIHYPKRRQKMRQVVVSSSPSSAASICDDDYNDSNKSNLIDPDVRNGMTKVQLVLMSHRNQGERLTTDFHTSHPLPNNLSRVRKVEEGVIGKRKGGEIEKGDAEIEERRSKRIISRSFPSNSSKYPFYFSGGEARKQKRRKRRRDHHSSGPSPLLSRIRYNSSKGHINSCGGSPLSMDSGYGSLPSTSSGNINNNRSLLYALEEEDVFLHDEEGLFLCSDCGTFRREEDRCRCESVDEDSSSLDRRIEPFGRSSKGRTIGVVEPIVVQQSKSPASLVERKSPSQRSYRRIKYVKRRKTNPYSKSEVTSSDVDGDLDSYSSSDDEEMMEGQPHTNDNRVDDLFVDKNPSSSLPSHPPKDKNKYRQSFSSPIYLNSSVLSSQISSVPQDLDKKLSYGNSTPLFSHTSIPIIDASSATHTQELNIEDFRKSISNNNNNNIINHHHSTTADILQASIASLFDEPIPHVDDLLTNIDLQPMGGDEQSPVSKSPPPPASLECVPSQEKTVFKNEAKDHDDWIYCQEKGCGFWTRKTSRMERHISCHLPDAKYYKCPDCPLRFYSLAKMLRHDRRLHTGVKEYECRVCDAEVTDIQIHMRVHKEEKQFECHMCTMQFRHKNSLVRHLCQHTGERPYPCNTCDCAFVSLHRLKEHNKRYHEKVDGPPLPKKSSSLPTKPSSRTTSTSQTTLIYNQTENNITSLQTFPTVYSLSNSSNSTTTQHQQGGGSVFLLASDTSKTGLLGNSTLYIASPVLNSQVLWQTTSSSSPPLILHPSPSIESSSSTKTTTNESMKSRGGPFSCRDCGRGYKLETFLMAHMKNCVRKN</sequence>
<dbReference type="AlphaFoldDB" id="A0A0K2UAD2"/>
<dbReference type="EMBL" id="HACA01017664">
    <property type="protein sequence ID" value="CDW35025.1"/>
    <property type="molecule type" value="Transcribed_RNA"/>
</dbReference>
<feature type="compositionally biased region" description="Basic and acidic residues" evidence="6">
    <location>
        <begin position="342"/>
        <end position="351"/>
    </location>
</feature>
<feature type="compositionally biased region" description="Low complexity" evidence="6">
    <location>
        <begin position="670"/>
        <end position="690"/>
    </location>
</feature>
<evidence type="ECO:0000256" key="1">
    <source>
        <dbReference type="ARBA" id="ARBA00022723"/>
    </source>
</evidence>
<feature type="compositionally biased region" description="Basic residues" evidence="6">
    <location>
        <begin position="144"/>
        <end position="154"/>
    </location>
</feature>
<evidence type="ECO:0000256" key="5">
    <source>
        <dbReference type="PROSITE-ProRule" id="PRU00042"/>
    </source>
</evidence>
<feature type="region of interest" description="Disordered" evidence="6">
    <location>
        <begin position="482"/>
        <end position="501"/>
    </location>
</feature>
<feature type="domain" description="C2H2-type" evidence="7">
    <location>
        <begin position="555"/>
        <end position="583"/>
    </location>
</feature>
<evidence type="ECO:0000256" key="3">
    <source>
        <dbReference type="ARBA" id="ARBA00022771"/>
    </source>
</evidence>
<feature type="compositionally biased region" description="Acidic residues" evidence="6">
    <location>
        <begin position="319"/>
        <end position="335"/>
    </location>
</feature>
<evidence type="ECO:0000313" key="8">
    <source>
        <dbReference type="EMBL" id="CDW35025.1"/>
    </source>
</evidence>
<accession>A0A0K2UAD2</accession>
<name>A0A0K2UAD2_LEPSM</name>
<feature type="region of interest" description="Disordered" evidence="6">
    <location>
        <begin position="133"/>
        <end position="166"/>
    </location>
</feature>
<organism evidence="8">
    <name type="scientific">Lepeophtheirus salmonis</name>
    <name type="common">Salmon louse</name>
    <name type="synonym">Caligus salmonis</name>
    <dbReference type="NCBI Taxonomy" id="72036"/>
    <lineage>
        <taxon>Eukaryota</taxon>
        <taxon>Metazoa</taxon>
        <taxon>Ecdysozoa</taxon>
        <taxon>Arthropoda</taxon>
        <taxon>Crustacea</taxon>
        <taxon>Multicrustacea</taxon>
        <taxon>Hexanauplia</taxon>
        <taxon>Copepoda</taxon>
        <taxon>Siphonostomatoida</taxon>
        <taxon>Caligidae</taxon>
        <taxon>Lepeophtheirus</taxon>
    </lineage>
</organism>
<feature type="domain" description="C2H2-type" evidence="7">
    <location>
        <begin position="800"/>
        <end position="826"/>
    </location>
</feature>
<keyword evidence="2" id="KW-0677">Repeat</keyword>
<dbReference type="InterPro" id="IPR013087">
    <property type="entry name" value="Znf_C2H2_type"/>
</dbReference>
<feature type="region of interest" description="Disordered" evidence="6">
    <location>
        <begin position="658"/>
        <end position="690"/>
    </location>
</feature>
<dbReference type="PANTHER" id="PTHR24379:SF121">
    <property type="entry name" value="C2H2-TYPE DOMAIN-CONTAINING PROTEIN"/>
    <property type="match status" value="1"/>
</dbReference>
<keyword evidence="3 5" id="KW-0863">Zinc-finger</keyword>
<proteinExistence type="predicted"/>
<dbReference type="SMART" id="SM00355">
    <property type="entry name" value="ZnF_C2H2"/>
    <property type="match status" value="6"/>
</dbReference>
<evidence type="ECO:0000259" key="7">
    <source>
        <dbReference type="PROSITE" id="PS50157"/>
    </source>
</evidence>
<feature type="compositionally biased region" description="Basic residues" evidence="6">
    <location>
        <begin position="294"/>
        <end position="306"/>
    </location>
</feature>
<evidence type="ECO:0000256" key="4">
    <source>
        <dbReference type="ARBA" id="ARBA00022833"/>
    </source>
</evidence>
<evidence type="ECO:0000256" key="6">
    <source>
        <dbReference type="SAM" id="MobiDB-lite"/>
    </source>
</evidence>
<feature type="domain" description="C2H2-type" evidence="7">
    <location>
        <begin position="637"/>
        <end position="660"/>
    </location>
</feature>
<feature type="compositionally biased region" description="Low complexity" evidence="6">
    <location>
        <begin position="766"/>
        <end position="792"/>
    </location>
</feature>
<keyword evidence="1" id="KW-0479">Metal-binding</keyword>
<dbReference type="PROSITE" id="PS50157">
    <property type="entry name" value="ZINC_FINGER_C2H2_2"/>
    <property type="match status" value="4"/>
</dbReference>
<reference evidence="8" key="1">
    <citation type="submission" date="2014-05" db="EMBL/GenBank/DDBJ databases">
        <authorList>
            <person name="Chronopoulou M."/>
        </authorList>
    </citation>
    <scope>NUCLEOTIDE SEQUENCE</scope>
    <source>
        <tissue evidence="8">Whole organism</tissue>
    </source>
</reference>
<dbReference type="InterPro" id="IPR036236">
    <property type="entry name" value="Znf_C2H2_sf"/>
</dbReference>
<dbReference type="PANTHER" id="PTHR24379">
    <property type="entry name" value="KRAB AND ZINC FINGER DOMAIN-CONTAINING"/>
    <property type="match status" value="1"/>
</dbReference>
<evidence type="ECO:0000256" key="2">
    <source>
        <dbReference type="ARBA" id="ARBA00022737"/>
    </source>
</evidence>
<dbReference type="SUPFAM" id="SSF57667">
    <property type="entry name" value="beta-beta-alpha zinc fingers"/>
    <property type="match status" value="2"/>
</dbReference>
<protein>
    <submittedName>
        <fullName evidence="8">Zinc finger protein 135like [Odobenus rosmarus divergens]</fullName>
    </submittedName>
</protein>
<dbReference type="OrthoDB" id="6077919at2759"/>
<dbReference type="Gene3D" id="3.30.160.60">
    <property type="entry name" value="Classic Zinc Finger"/>
    <property type="match status" value="3"/>
</dbReference>
<feature type="region of interest" description="Disordered" evidence="6">
    <location>
        <begin position="243"/>
        <end position="262"/>
    </location>
</feature>
<feature type="domain" description="C2H2-type" evidence="7">
    <location>
        <begin position="609"/>
        <end position="636"/>
    </location>
</feature>
<dbReference type="GO" id="GO:0008270">
    <property type="term" value="F:zinc ion binding"/>
    <property type="evidence" value="ECO:0007669"/>
    <property type="project" value="UniProtKB-KW"/>
</dbReference>
<dbReference type="PROSITE" id="PS00028">
    <property type="entry name" value="ZINC_FINGER_C2H2_1"/>
    <property type="match status" value="3"/>
</dbReference>
<keyword evidence="4" id="KW-0862">Zinc</keyword>
<feature type="region of interest" description="Disordered" evidence="6">
    <location>
        <begin position="766"/>
        <end position="798"/>
    </location>
</feature>